<evidence type="ECO:0008006" key="2">
    <source>
        <dbReference type="Google" id="ProtNLM"/>
    </source>
</evidence>
<protein>
    <recommendedName>
        <fullName evidence="2">Ankyrin repeat protein</fullName>
    </recommendedName>
</protein>
<reference evidence="1" key="1">
    <citation type="journal article" date="2020" name="Nature">
        <title>Giant virus diversity and host interactions through global metagenomics.</title>
        <authorList>
            <person name="Schulz F."/>
            <person name="Roux S."/>
            <person name="Paez-Espino D."/>
            <person name="Jungbluth S."/>
            <person name="Walsh D.A."/>
            <person name="Denef V.J."/>
            <person name="McMahon K.D."/>
            <person name="Konstantinidis K.T."/>
            <person name="Eloe-Fadrosh E.A."/>
            <person name="Kyrpides N.C."/>
            <person name="Woyke T."/>
        </authorList>
    </citation>
    <scope>NUCLEOTIDE SEQUENCE</scope>
    <source>
        <strain evidence="1">GVMAG-S-1021933-23</strain>
    </source>
</reference>
<proteinExistence type="predicted"/>
<organism evidence="1">
    <name type="scientific">viral metagenome</name>
    <dbReference type="NCBI Taxonomy" id="1070528"/>
    <lineage>
        <taxon>unclassified sequences</taxon>
        <taxon>metagenomes</taxon>
        <taxon>organismal metagenomes</taxon>
    </lineage>
</organism>
<accession>A0A6C0AE50</accession>
<name>A0A6C0AE50_9ZZZZ</name>
<dbReference type="AlphaFoldDB" id="A0A6C0AE50"/>
<evidence type="ECO:0000313" key="1">
    <source>
        <dbReference type="EMBL" id="QHS77665.1"/>
    </source>
</evidence>
<dbReference type="EMBL" id="MN740593">
    <property type="protein sequence ID" value="QHS77665.1"/>
    <property type="molecule type" value="Genomic_DNA"/>
</dbReference>
<sequence length="117" mass="14087">MLTIKKLENPELLWLKNSTFYATLDKEDNSKMDIIFCSCYEEDINKLLLVADFWDVYKFPDEIYENLIENFYDSDVIIHSNNQFIIEILKNKNYLEIACKYDSLDFLLYLLSKKMEK</sequence>